<evidence type="ECO:0000313" key="4">
    <source>
        <dbReference type="Proteomes" id="UP000683360"/>
    </source>
</evidence>
<protein>
    <recommendedName>
        <fullName evidence="2">Chitin-binding type-2 domain-containing protein</fullName>
    </recommendedName>
</protein>
<dbReference type="InterPro" id="IPR002557">
    <property type="entry name" value="Chitin-bd_dom"/>
</dbReference>
<reference evidence="3" key="1">
    <citation type="submission" date="2021-03" db="EMBL/GenBank/DDBJ databases">
        <authorList>
            <person name="Bekaert M."/>
        </authorList>
    </citation>
    <scope>NUCLEOTIDE SEQUENCE</scope>
</reference>
<dbReference type="PANTHER" id="PTHR33395">
    <property type="entry name" value="TRANSCRIPTASE, PUTATIVE-RELATED-RELATED"/>
    <property type="match status" value="1"/>
</dbReference>
<dbReference type="Proteomes" id="UP000683360">
    <property type="component" value="Unassembled WGS sequence"/>
</dbReference>
<dbReference type="SUPFAM" id="SSF57625">
    <property type="entry name" value="Invertebrate chitin-binding proteins"/>
    <property type="match status" value="1"/>
</dbReference>
<dbReference type="GO" id="GO:0061343">
    <property type="term" value="P:cell adhesion involved in heart morphogenesis"/>
    <property type="evidence" value="ECO:0007669"/>
    <property type="project" value="TreeGrafter"/>
</dbReference>
<comment type="caution">
    <text evidence="3">The sequence shown here is derived from an EMBL/GenBank/DDBJ whole genome shotgun (WGS) entry which is preliminary data.</text>
</comment>
<accession>A0A8S3Q0R9</accession>
<evidence type="ECO:0000259" key="2">
    <source>
        <dbReference type="PROSITE" id="PS50940"/>
    </source>
</evidence>
<dbReference type="GO" id="GO:0008061">
    <property type="term" value="F:chitin binding"/>
    <property type="evidence" value="ECO:0007669"/>
    <property type="project" value="InterPro"/>
</dbReference>
<feature type="region of interest" description="Disordered" evidence="1">
    <location>
        <begin position="384"/>
        <end position="575"/>
    </location>
</feature>
<feature type="compositionally biased region" description="Low complexity" evidence="1">
    <location>
        <begin position="537"/>
        <end position="552"/>
    </location>
</feature>
<dbReference type="SMART" id="SM00494">
    <property type="entry name" value="ChtBD2"/>
    <property type="match status" value="2"/>
</dbReference>
<keyword evidence="4" id="KW-1185">Reference proteome</keyword>
<dbReference type="PROSITE" id="PS50940">
    <property type="entry name" value="CHIT_BIND_II"/>
    <property type="match status" value="1"/>
</dbReference>
<dbReference type="InterPro" id="IPR005135">
    <property type="entry name" value="Endo/exonuclease/phosphatase"/>
</dbReference>
<dbReference type="GO" id="GO:0003824">
    <property type="term" value="F:catalytic activity"/>
    <property type="evidence" value="ECO:0007669"/>
    <property type="project" value="InterPro"/>
</dbReference>
<name>A0A8S3Q0R9_MYTED</name>
<feature type="compositionally biased region" description="Polar residues" evidence="1">
    <location>
        <begin position="502"/>
        <end position="536"/>
    </location>
</feature>
<dbReference type="GO" id="GO:0031012">
    <property type="term" value="C:extracellular matrix"/>
    <property type="evidence" value="ECO:0007669"/>
    <property type="project" value="TreeGrafter"/>
</dbReference>
<dbReference type="EMBL" id="CAJPWZ010000197">
    <property type="protein sequence ID" value="CAG2188147.1"/>
    <property type="molecule type" value="Genomic_DNA"/>
</dbReference>
<dbReference type="Pfam" id="PF14529">
    <property type="entry name" value="Exo_endo_phos_2"/>
    <property type="match status" value="1"/>
</dbReference>
<sequence length="1008" mass="114374">MPTGLILRLKWRVLQRRGVFLAISVDILSSEQPELDTNCELLWAKVDIIGVKSIYIGAYYKPQENDTESVAELSRSLQRIPTHSNIWLLGDFNLPNYDWVKQELKPNCKFTNTYNNFFDIMNDHNLEQVVHIPTRQENTLDLFYINQPSLVQNIKTLPSLGTSDHDIVFHEMNITMGRKKKTPRKISQYKKADWDKIRIEVKKFQDEYFSLTLTNNTTEEKWTLIKNKIQEITDKNIPSKIMKQKQDIPWLTPEIKRLIRKRDRIHKKIKATKSEKKSDTIKKHRSLKHQVQQKLRTSYWNYIENIIIEDSKLKDSKPSKKFWSFIKNQKSENMGVSPLKMFTEIHKIVVLSIFVHTYIYAQDVQNVGVNLNVKNDPFATPGVDPFGNMKSSTSSDKTAIKTSKSSTTRHISTRKDTNVQGLDKEPVVGAENLKTENAAISSTGTTTSQTNNVQSAGTTVSKENKRTDVNAVEASDTVSSNSRSSNRRVPRKRNKKQKTKIDTTTRSNRQQNRVNQEVSRQSTTGTQSNTAKNSKGQTSSTRTVVSERSQTSGSVQLNPQAVRTSNTDTRTALRTDGAFSSDIDFNGALRRDEQIGMEFDVPTTEKPIRYFRQLFADQRICEIQNCYSTDCYFEHPGDCRKYIRCTASAEGAGMEALEMNCAFGTFWSRMKNTCDTASNVVCPNDPCRDRTLKSYPSGLNCRSYWTCVNGRSDAECCPANEAYENGVCQASDSCKIDDAECPYKLRGDMPEKKKKNSCPFESHPNDESLYVLKYYGTVMNCATGTRFDEEQCTCIRAVFKRIRCVPTTDISFNGKRVISGRSYIEPSNVTLTERSGGRFNGRAAISVPYFKSNQNIERHLVVRMRFYHNGKEGFDSQVLISNCKTVSSNELSPSFAILLSKTKNQIIFFISTKQGNMDKSGGTASISLPFTPGSWTVVEMKFINQQLNATVQTFKADGSSTQVNDVKDLKGRIKPSVEPVMVGNCNMNDGFVGYIDEVKIYLCDPNEV</sequence>
<feature type="domain" description="Chitin-binding type-2" evidence="2">
    <location>
        <begin position="623"/>
        <end position="684"/>
    </location>
</feature>
<dbReference type="AlphaFoldDB" id="A0A8S3Q0R9"/>
<dbReference type="Gene3D" id="3.60.10.10">
    <property type="entry name" value="Endonuclease/exonuclease/phosphatase"/>
    <property type="match status" value="1"/>
</dbReference>
<dbReference type="OrthoDB" id="6146172at2759"/>
<dbReference type="SUPFAM" id="SSF56219">
    <property type="entry name" value="DNase I-like"/>
    <property type="match status" value="1"/>
</dbReference>
<dbReference type="GO" id="GO:0005576">
    <property type="term" value="C:extracellular region"/>
    <property type="evidence" value="ECO:0007669"/>
    <property type="project" value="InterPro"/>
</dbReference>
<feature type="compositionally biased region" description="Low complexity" evidence="1">
    <location>
        <begin position="441"/>
        <end position="455"/>
    </location>
</feature>
<evidence type="ECO:0000256" key="1">
    <source>
        <dbReference type="SAM" id="MobiDB-lite"/>
    </source>
</evidence>
<dbReference type="InterPro" id="IPR036508">
    <property type="entry name" value="Chitin-bd_dom_sf"/>
</dbReference>
<proteinExistence type="predicted"/>
<dbReference type="Pfam" id="PF01607">
    <property type="entry name" value="CBM_14"/>
    <property type="match status" value="1"/>
</dbReference>
<feature type="compositionally biased region" description="Basic and acidic residues" evidence="1">
    <location>
        <begin position="413"/>
        <end position="426"/>
    </location>
</feature>
<organism evidence="3 4">
    <name type="scientific">Mytilus edulis</name>
    <name type="common">Blue mussel</name>
    <dbReference type="NCBI Taxonomy" id="6550"/>
    <lineage>
        <taxon>Eukaryota</taxon>
        <taxon>Metazoa</taxon>
        <taxon>Spiralia</taxon>
        <taxon>Lophotrochozoa</taxon>
        <taxon>Mollusca</taxon>
        <taxon>Bivalvia</taxon>
        <taxon>Autobranchia</taxon>
        <taxon>Pteriomorphia</taxon>
        <taxon>Mytilida</taxon>
        <taxon>Mytiloidea</taxon>
        <taxon>Mytilidae</taxon>
        <taxon>Mytilinae</taxon>
        <taxon>Mytilus</taxon>
    </lineage>
</organism>
<dbReference type="InterPro" id="IPR036691">
    <property type="entry name" value="Endo/exonu/phosph_ase_sf"/>
</dbReference>
<feature type="compositionally biased region" description="Basic residues" evidence="1">
    <location>
        <begin position="485"/>
        <end position="498"/>
    </location>
</feature>
<feature type="compositionally biased region" description="Polar residues" evidence="1">
    <location>
        <begin position="553"/>
        <end position="572"/>
    </location>
</feature>
<gene>
    <name evidence="3" type="ORF">MEDL_3618</name>
</gene>
<dbReference type="GO" id="GO:0007508">
    <property type="term" value="P:larval heart development"/>
    <property type="evidence" value="ECO:0007669"/>
    <property type="project" value="TreeGrafter"/>
</dbReference>
<feature type="compositionally biased region" description="Low complexity" evidence="1">
    <location>
        <begin position="390"/>
        <end position="408"/>
    </location>
</feature>
<dbReference type="Gene3D" id="2.170.140.10">
    <property type="entry name" value="Chitin binding domain"/>
    <property type="match status" value="1"/>
</dbReference>
<evidence type="ECO:0000313" key="3">
    <source>
        <dbReference type="EMBL" id="CAG2188147.1"/>
    </source>
</evidence>
<dbReference type="PANTHER" id="PTHR33395:SF22">
    <property type="entry name" value="REVERSE TRANSCRIPTASE DOMAIN-CONTAINING PROTEIN"/>
    <property type="match status" value="1"/>
</dbReference>